<accession>A0A974CSK3</accession>
<dbReference type="PANTHER" id="PTHR46246">
    <property type="entry name" value="GUANOSINE-3',5'-BIS(DIPHOSPHATE) 3'-PYROPHOSPHOHYDROLASE MESH1"/>
    <property type="match status" value="1"/>
</dbReference>
<name>A0A974CSK3_XENLA</name>
<proteinExistence type="predicted"/>
<dbReference type="Proteomes" id="UP000694892">
    <property type="component" value="Chromosome 5S"/>
</dbReference>
<evidence type="ECO:0008006" key="3">
    <source>
        <dbReference type="Google" id="ProtNLM"/>
    </source>
</evidence>
<dbReference type="EMBL" id="CM004475">
    <property type="protein sequence ID" value="OCT77901.1"/>
    <property type="molecule type" value="Genomic_DNA"/>
</dbReference>
<dbReference type="SUPFAM" id="SSF109604">
    <property type="entry name" value="HD-domain/PDEase-like"/>
    <property type="match status" value="1"/>
</dbReference>
<dbReference type="AlphaFoldDB" id="A0A974CSK3"/>
<gene>
    <name evidence="1" type="ORF">XELAEV_18028997mg</name>
</gene>
<feature type="non-terminal residue" evidence="1">
    <location>
        <position position="1"/>
    </location>
</feature>
<evidence type="ECO:0000313" key="1">
    <source>
        <dbReference type="EMBL" id="OCT77901.1"/>
    </source>
</evidence>
<dbReference type="Pfam" id="PF13328">
    <property type="entry name" value="HD_4"/>
    <property type="match status" value="1"/>
</dbReference>
<dbReference type="Gene3D" id="1.10.3210.10">
    <property type="entry name" value="Hypothetical protein af1432"/>
    <property type="match status" value="1"/>
</dbReference>
<dbReference type="GO" id="GO:0008893">
    <property type="term" value="F:guanosine-3',5'-bis(diphosphate) 3'-diphosphatase activity"/>
    <property type="evidence" value="ECO:0007669"/>
    <property type="project" value="TreeGrafter"/>
</dbReference>
<dbReference type="InterPro" id="IPR052194">
    <property type="entry name" value="MESH1"/>
</dbReference>
<organism evidence="1 2">
    <name type="scientific">Xenopus laevis</name>
    <name type="common">African clawed frog</name>
    <dbReference type="NCBI Taxonomy" id="8355"/>
    <lineage>
        <taxon>Eukaryota</taxon>
        <taxon>Metazoa</taxon>
        <taxon>Chordata</taxon>
        <taxon>Craniata</taxon>
        <taxon>Vertebrata</taxon>
        <taxon>Euteleostomi</taxon>
        <taxon>Amphibia</taxon>
        <taxon>Batrachia</taxon>
        <taxon>Anura</taxon>
        <taxon>Pipoidea</taxon>
        <taxon>Pipidae</taxon>
        <taxon>Xenopodinae</taxon>
        <taxon>Xenopus</taxon>
        <taxon>Xenopus</taxon>
    </lineage>
</organism>
<reference evidence="2" key="1">
    <citation type="journal article" date="2016" name="Nature">
        <title>Genome evolution in the allotetraploid frog Xenopus laevis.</title>
        <authorList>
            <person name="Session A.M."/>
            <person name="Uno Y."/>
            <person name="Kwon T."/>
            <person name="Chapman J.A."/>
            <person name="Toyoda A."/>
            <person name="Takahashi S."/>
            <person name="Fukui A."/>
            <person name="Hikosaka A."/>
            <person name="Suzuki A."/>
            <person name="Kondo M."/>
            <person name="van Heeringen S.J."/>
            <person name="Quigley I."/>
            <person name="Heinz S."/>
            <person name="Ogino H."/>
            <person name="Ochi H."/>
            <person name="Hellsten U."/>
            <person name="Lyons J.B."/>
            <person name="Simakov O."/>
            <person name="Putnam N."/>
            <person name="Stites J."/>
            <person name="Kuroki Y."/>
            <person name="Tanaka T."/>
            <person name="Michiue T."/>
            <person name="Watanabe M."/>
            <person name="Bogdanovic O."/>
            <person name="Lister R."/>
            <person name="Georgiou G."/>
            <person name="Paranjpe S.S."/>
            <person name="van Kruijsbergen I."/>
            <person name="Shu S."/>
            <person name="Carlson J."/>
            <person name="Kinoshita T."/>
            <person name="Ohta Y."/>
            <person name="Mawaribuchi S."/>
            <person name="Jenkins J."/>
            <person name="Grimwood J."/>
            <person name="Schmutz J."/>
            <person name="Mitros T."/>
            <person name="Mozaffari S.V."/>
            <person name="Suzuki Y."/>
            <person name="Haramoto Y."/>
            <person name="Yamamoto T.S."/>
            <person name="Takagi C."/>
            <person name="Heald R."/>
            <person name="Miller K."/>
            <person name="Haudenschild C."/>
            <person name="Kitzman J."/>
            <person name="Nakayama T."/>
            <person name="Izutsu Y."/>
            <person name="Robert J."/>
            <person name="Fortriede J."/>
            <person name="Burns K."/>
            <person name="Lotay V."/>
            <person name="Karimi K."/>
            <person name="Yasuoka Y."/>
            <person name="Dichmann D.S."/>
            <person name="Flajnik M.F."/>
            <person name="Houston D.W."/>
            <person name="Shendure J."/>
            <person name="DuPasquier L."/>
            <person name="Vize P.D."/>
            <person name="Zorn A.M."/>
            <person name="Ito M."/>
            <person name="Marcotte E.M."/>
            <person name="Wallingford J.B."/>
            <person name="Ito Y."/>
            <person name="Asashima M."/>
            <person name="Ueno N."/>
            <person name="Matsuda Y."/>
            <person name="Veenstra G.J."/>
            <person name="Fujiyama A."/>
            <person name="Harland R.M."/>
            <person name="Taira M."/>
            <person name="Rokhsar D.S."/>
        </authorList>
    </citation>
    <scope>NUCLEOTIDE SEQUENCE [LARGE SCALE GENOMIC DNA]</scope>
    <source>
        <strain evidence="2">J</strain>
    </source>
</reference>
<protein>
    <recommendedName>
        <fullName evidence="3">HD domain-containing protein</fullName>
    </recommendedName>
</protein>
<evidence type="ECO:0000313" key="2">
    <source>
        <dbReference type="Proteomes" id="UP000694892"/>
    </source>
</evidence>
<dbReference type="PANTHER" id="PTHR46246:SF1">
    <property type="entry name" value="GUANOSINE-3',5'-BIS(DIPHOSPHATE) 3'-PYROPHOSPHOHYDROLASE MESH1"/>
    <property type="match status" value="1"/>
</dbReference>
<sequence>GRGGTPQIRLAQPTAEADWPIPKWAAIIPASWRERERERDYCCFCAAPRHAPPPPFTGWGLCVLVLVGDITVHQEETACCSAPCGVARILSHEAGITDTAVLQAALLHNIVEDTITTFAEIELHFGQDVRNIVEKVTDDKTLPKMERKKQQIAHAPHCSHKAKLVKLANKLYNLRYLKRCTPEGWSEERVQEYFQWVSQVLRGLRGTNSFLEAKLDHLFIDQGIAV</sequence>